<evidence type="ECO:0000313" key="1">
    <source>
        <dbReference type="EMBL" id="PIA51809.1"/>
    </source>
</evidence>
<keyword evidence="2" id="KW-1185">Reference proteome</keyword>
<organism evidence="1 2">
    <name type="scientific">Aquilegia coerulea</name>
    <name type="common">Rocky mountain columbine</name>
    <dbReference type="NCBI Taxonomy" id="218851"/>
    <lineage>
        <taxon>Eukaryota</taxon>
        <taxon>Viridiplantae</taxon>
        <taxon>Streptophyta</taxon>
        <taxon>Embryophyta</taxon>
        <taxon>Tracheophyta</taxon>
        <taxon>Spermatophyta</taxon>
        <taxon>Magnoliopsida</taxon>
        <taxon>Ranunculales</taxon>
        <taxon>Ranunculaceae</taxon>
        <taxon>Thalictroideae</taxon>
        <taxon>Aquilegia</taxon>
    </lineage>
</organism>
<dbReference type="InParanoid" id="A0A2G5E7Q0"/>
<protein>
    <submittedName>
        <fullName evidence="1">Uncharacterized protein</fullName>
    </submittedName>
</protein>
<accession>A0A2G5E7Q0</accession>
<dbReference type="EMBL" id="KZ305028">
    <property type="protein sequence ID" value="PIA51809.1"/>
    <property type="molecule type" value="Genomic_DNA"/>
</dbReference>
<proteinExistence type="predicted"/>
<reference evidence="1 2" key="1">
    <citation type="submission" date="2017-09" db="EMBL/GenBank/DDBJ databases">
        <title>WGS assembly of Aquilegia coerulea Goldsmith.</title>
        <authorList>
            <person name="Hodges S."/>
            <person name="Kramer E."/>
            <person name="Nordborg M."/>
            <person name="Tomkins J."/>
            <person name="Borevitz J."/>
            <person name="Derieg N."/>
            <person name="Yan J."/>
            <person name="Mihaltcheva S."/>
            <person name="Hayes R.D."/>
            <person name="Rokhsar D."/>
        </authorList>
    </citation>
    <scope>NUCLEOTIDE SEQUENCE [LARGE SCALE GENOMIC DNA]</scope>
    <source>
        <strain evidence="2">cv. Goldsmith</strain>
    </source>
</reference>
<name>A0A2G5E7Q0_AQUCA</name>
<evidence type="ECO:0000313" key="2">
    <source>
        <dbReference type="Proteomes" id="UP000230069"/>
    </source>
</evidence>
<dbReference type="AlphaFoldDB" id="A0A2G5E7Q0"/>
<gene>
    <name evidence="1" type="ORF">AQUCO_01100588v1</name>
</gene>
<sequence>MHRGHCSTPQLAGSRLWALRNSIKESKQRPILVLSPSTPFMCLALALKTSPSLSTITFLTDSATESLVNDPSFRSLGTSSPSFFPSNNLALRP</sequence>
<dbReference type="Proteomes" id="UP000230069">
    <property type="component" value="Unassembled WGS sequence"/>
</dbReference>